<dbReference type="RefSeq" id="WP_254157622.1">
    <property type="nucleotide sequence ID" value="NZ_JAHESD010000103.1"/>
</dbReference>
<dbReference type="Pfam" id="PF12893">
    <property type="entry name" value="Lumazine_bd_2"/>
    <property type="match status" value="1"/>
</dbReference>
<sequence length="142" mass="16129">MRITLLLLLLSAFVSNAQTNDEEAIKKVILTSYISGIQNRGSAEDIRKGFDPGFTMLRLIDNQVKPLPIEEWITNIEKQKASNEPAPPPAEGKFINVDITGNAAVVKLDLYRSGKRTFTDYLVLYKFNEGWKIVSKTFYRYP</sequence>
<keyword evidence="1" id="KW-0732">Signal</keyword>
<evidence type="ECO:0000256" key="1">
    <source>
        <dbReference type="SAM" id="SignalP"/>
    </source>
</evidence>
<gene>
    <name evidence="2" type="ORF">KK060_23995</name>
</gene>
<feature type="signal peptide" evidence="1">
    <location>
        <begin position="1"/>
        <end position="17"/>
    </location>
</feature>
<protein>
    <submittedName>
        <fullName evidence="2">Nuclear transport factor 2 family protein</fullName>
    </submittedName>
</protein>
<dbReference type="Gene3D" id="3.10.450.50">
    <property type="match status" value="1"/>
</dbReference>
<organism evidence="2 3">
    <name type="scientific">Chryseosolibacter indicus</name>
    <dbReference type="NCBI Taxonomy" id="2782351"/>
    <lineage>
        <taxon>Bacteria</taxon>
        <taxon>Pseudomonadati</taxon>
        <taxon>Bacteroidota</taxon>
        <taxon>Cytophagia</taxon>
        <taxon>Cytophagales</taxon>
        <taxon>Chryseotaleaceae</taxon>
        <taxon>Chryseosolibacter</taxon>
    </lineage>
</organism>
<evidence type="ECO:0000313" key="3">
    <source>
        <dbReference type="Proteomes" id="UP000772618"/>
    </source>
</evidence>
<proteinExistence type="predicted"/>
<evidence type="ECO:0000313" key="2">
    <source>
        <dbReference type="EMBL" id="MBT1706362.1"/>
    </source>
</evidence>
<keyword evidence="3" id="KW-1185">Reference proteome</keyword>
<dbReference type="InterPro" id="IPR039437">
    <property type="entry name" value="FrzH/put_lumazine-bd"/>
</dbReference>
<dbReference type="InterPro" id="IPR032710">
    <property type="entry name" value="NTF2-like_dom_sf"/>
</dbReference>
<comment type="caution">
    <text evidence="2">The sequence shown here is derived from an EMBL/GenBank/DDBJ whole genome shotgun (WGS) entry which is preliminary data.</text>
</comment>
<reference evidence="2 3" key="1">
    <citation type="submission" date="2021-05" db="EMBL/GenBank/DDBJ databases">
        <title>A Polyphasic approach of four new species of the genus Ohtaekwangia: Ohtaekwangia histidinii sp. nov., Ohtaekwangia cretensis sp. nov., Ohtaekwangia indiensis sp. nov., Ohtaekwangia reichenbachii sp. nov. from diverse environment.</title>
        <authorList>
            <person name="Octaviana S."/>
        </authorList>
    </citation>
    <scope>NUCLEOTIDE SEQUENCE [LARGE SCALE GENOMIC DNA]</scope>
    <source>
        <strain evidence="2 3">PWU20</strain>
    </source>
</reference>
<accession>A0ABS5VY75</accession>
<dbReference type="SUPFAM" id="SSF54427">
    <property type="entry name" value="NTF2-like"/>
    <property type="match status" value="1"/>
</dbReference>
<feature type="chain" id="PRO_5046309522" evidence="1">
    <location>
        <begin position="18"/>
        <end position="142"/>
    </location>
</feature>
<dbReference type="EMBL" id="JAHESD010000103">
    <property type="protein sequence ID" value="MBT1706362.1"/>
    <property type="molecule type" value="Genomic_DNA"/>
</dbReference>
<dbReference type="Proteomes" id="UP000772618">
    <property type="component" value="Unassembled WGS sequence"/>
</dbReference>
<name>A0ABS5VY75_9BACT</name>